<protein>
    <recommendedName>
        <fullName evidence="11">C2H2-type domain-containing protein</fullName>
    </recommendedName>
</protein>
<dbReference type="RefSeq" id="XP_005188349.2">
    <property type="nucleotide sequence ID" value="XM_005188292.4"/>
</dbReference>
<dbReference type="VEuPathDB" id="VectorBase:MDOMA2_009743"/>
<evidence type="ECO:0000256" key="3">
    <source>
        <dbReference type="ARBA" id="ARBA00022737"/>
    </source>
</evidence>
<dbReference type="GO" id="GO:0008270">
    <property type="term" value="F:zinc ion binding"/>
    <property type="evidence" value="ECO:0007669"/>
    <property type="project" value="UniProtKB-KW"/>
</dbReference>
<proteinExistence type="inferred from homology"/>
<evidence type="ECO:0000256" key="8">
    <source>
        <dbReference type="ARBA" id="ARBA00037948"/>
    </source>
</evidence>
<dbReference type="GO" id="GO:0005634">
    <property type="term" value="C:nucleus"/>
    <property type="evidence" value="ECO:0007669"/>
    <property type="project" value="UniProtKB-SubCell"/>
</dbReference>
<evidence type="ECO:0000259" key="11">
    <source>
        <dbReference type="PROSITE" id="PS50157"/>
    </source>
</evidence>
<feature type="compositionally biased region" description="Polar residues" evidence="10">
    <location>
        <begin position="346"/>
        <end position="360"/>
    </location>
</feature>
<evidence type="ECO:0000256" key="4">
    <source>
        <dbReference type="ARBA" id="ARBA00022771"/>
    </source>
</evidence>
<evidence type="ECO:0000256" key="9">
    <source>
        <dbReference type="PROSITE-ProRule" id="PRU00042"/>
    </source>
</evidence>
<dbReference type="InterPro" id="IPR050527">
    <property type="entry name" value="Snail/Krueppel_Znf"/>
</dbReference>
<feature type="domain" description="C2H2-type" evidence="11">
    <location>
        <begin position="291"/>
        <end position="318"/>
    </location>
</feature>
<dbReference type="eggNOG" id="KOG1721">
    <property type="taxonomic scope" value="Eukaryota"/>
</dbReference>
<dbReference type="KEGG" id="mde:101894993"/>
<dbReference type="SMART" id="SM00355">
    <property type="entry name" value="ZnF_C2H2"/>
    <property type="match status" value="6"/>
</dbReference>
<name>A0A1I8MH76_MUSDO</name>
<dbReference type="GO" id="GO:0000981">
    <property type="term" value="F:DNA-binding transcription factor activity, RNA polymerase II-specific"/>
    <property type="evidence" value="ECO:0007669"/>
    <property type="project" value="TreeGrafter"/>
</dbReference>
<dbReference type="STRING" id="7370.A0A1I8MH76"/>
<evidence type="ECO:0000256" key="1">
    <source>
        <dbReference type="ARBA" id="ARBA00004123"/>
    </source>
</evidence>
<dbReference type="PANTHER" id="PTHR24388">
    <property type="entry name" value="ZINC FINGER PROTEIN"/>
    <property type="match status" value="1"/>
</dbReference>
<dbReference type="InterPro" id="IPR013087">
    <property type="entry name" value="Znf_C2H2_type"/>
</dbReference>
<evidence type="ECO:0000256" key="7">
    <source>
        <dbReference type="ARBA" id="ARBA00023242"/>
    </source>
</evidence>
<organism evidence="12">
    <name type="scientific">Musca domestica</name>
    <name type="common">House fly</name>
    <dbReference type="NCBI Taxonomy" id="7370"/>
    <lineage>
        <taxon>Eukaryota</taxon>
        <taxon>Metazoa</taxon>
        <taxon>Ecdysozoa</taxon>
        <taxon>Arthropoda</taxon>
        <taxon>Hexapoda</taxon>
        <taxon>Insecta</taxon>
        <taxon>Pterygota</taxon>
        <taxon>Neoptera</taxon>
        <taxon>Endopterygota</taxon>
        <taxon>Diptera</taxon>
        <taxon>Brachycera</taxon>
        <taxon>Muscomorpha</taxon>
        <taxon>Muscoidea</taxon>
        <taxon>Muscidae</taxon>
        <taxon>Musca</taxon>
    </lineage>
</organism>
<reference evidence="12" key="1">
    <citation type="submission" date="2020-05" db="UniProtKB">
        <authorList>
            <consortium name="EnsemblMetazoa"/>
        </authorList>
    </citation>
    <scope>IDENTIFICATION</scope>
    <source>
        <strain evidence="12">Aabys</strain>
    </source>
</reference>
<evidence type="ECO:0000256" key="5">
    <source>
        <dbReference type="ARBA" id="ARBA00022833"/>
    </source>
</evidence>
<dbReference type="Pfam" id="PF00096">
    <property type="entry name" value="zf-C2H2"/>
    <property type="match status" value="5"/>
</dbReference>
<dbReference type="InterPro" id="IPR036236">
    <property type="entry name" value="Znf_C2H2_sf"/>
</dbReference>
<feature type="domain" description="C2H2-type" evidence="11">
    <location>
        <begin position="320"/>
        <end position="347"/>
    </location>
</feature>
<feature type="domain" description="C2H2-type" evidence="11">
    <location>
        <begin position="234"/>
        <end position="261"/>
    </location>
</feature>
<dbReference type="PANTHER" id="PTHR24388:SF54">
    <property type="entry name" value="PROTEIN ESCARGOT"/>
    <property type="match status" value="1"/>
</dbReference>
<dbReference type="PROSITE" id="PS50157">
    <property type="entry name" value="ZINC_FINGER_C2H2_2"/>
    <property type="match status" value="6"/>
</dbReference>
<accession>A0A1I8MH76</accession>
<dbReference type="GO" id="GO:0000978">
    <property type="term" value="F:RNA polymerase II cis-regulatory region sequence-specific DNA binding"/>
    <property type="evidence" value="ECO:0007669"/>
    <property type="project" value="TreeGrafter"/>
</dbReference>
<sequence>MESIVCFLCTENTAKCNDEFYDVLSAIVPFSQKPLHVVLQHLGNCLKYKLIFQNGTYVCGDCFRELASYDNLMVNLLNSQKRLTCQLHYALAEKSGQPHFENEEPIQIELEFKGDPNLEDAFNPNLDTKEELIEVEEEDVIEEIVDDSTGEFSNGSSQTNFDLDEIASTGGERKRNQQDCPTCGAIFTSKYLLQSHINESHSGKQYMCKICGVSRKDEEYLELHMNIHEGKTENECRYCPKRFSRPVNTLRHMRIHWDKKKFQCEKCGERFSLDNMLYNHRLRHEAEDNPVICSICNQSFKSRKTYNHHVMIHQENRPRHQCTLCPKSFTERYTLKVHLKTHSDRQSPTSTVEIKQPQTTKDSKEETEEAINLLVAADSVDNSCAAFDKKYEEKNALEQHLHEDADVILK</sequence>
<evidence type="ECO:0000313" key="12">
    <source>
        <dbReference type="EnsemblMetazoa" id="MDOA004847-PA"/>
    </source>
</evidence>
<evidence type="ECO:0000256" key="2">
    <source>
        <dbReference type="ARBA" id="ARBA00022723"/>
    </source>
</evidence>
<comment type="similarity">
    <text evidence="8">Belongs to the snail C2H2-type zinc-finger protein family.</text>
</comment>
<dbReference type="PROSITE" id="PS00028">
    <property type="entry name" value="ZINC_FINGER_C2H2_1"/>
    <property type="match status" value="5"/>
</dbReference>
<evidence type="ECO:0000256" key="6">
    <source>
        <dbReference type="ARBA" id="ARBA00023125"/>
    </source>
</evidence>
<dbReference type="AlphaFoldDB" id="A0A1I8MH76"/>
<feature type="domain" description="C2H2-type" evidence="11">
    <location>
        <begin position="206"/>
        <end position="233"/>
    </location>
</feature>
<dbReference type="EnsemblMetazoa" id="MDOA004847-RA">
    <property type="protein sequence ID" value="MDOA004847-PA"/>
    <property type="gene ID" value="MDOA004847"/>
</dbReference>
<feature type="domain" description="C2H2-type" evidence="11">
    <location>
        <begin position="178"/>
        <end position="206"/>
    </location>
</feature>
<dbReference type="Gene3D" id="3.30.160.60">
    <property type="entry name" value="Classic Zinc Finger"/>
    <property type="match status" value="4"/>
</dbReference>
<keyword evidence="3" id="KW-0677">Repeat</keyword>
<dbReference type="SUPFAM" id="SSF57667">
    <property type="entry name" value="beta-beta-alpha zinc fingers"/>
    <property type="match status" value="3"/>
</dbReference>
<dbReference type="OrthoDB" id="6077919at2759"/>
<keyword evidence="5" id="KW-0862">Zinc</keyword>
<feature type="region of interest" description="Disordered" evidence="10">
    <location>
        <begin position="340"/>
        <end position="366"/>
    </location>
</feature>
<keyword evidence="2" id="KW-0479">Metal-binding</keyword>
<gene>
    <name evidence="12" type="primary">101894993</name>
</gene>
<keyword evidence="7" id="KW-0539">Nucleus</keyword>
<keyword evidence="4 9" id="KW-0863">Zinc-finger</keyword>
<keyword evidence="6" id="KW-0238">DNA-binding</keyword>
<feature type="domain" description="C2H2-type" evidence="11">
    <location>
        <begin position="262"/>
        <end position="289"/>
    </location>
</feature>
<comment type="subcellular location">
    <subcellularLocation>
        <location evidence="1">Nucleus</location>
    </subcellularLocation>
</comment>
<evidence type="ECO:0000256" key="10">
    <source>
        <dbReference type="SAM" id="MobiDB-lite"/>
    </source>
</evidence>
<dbReference type="VEuPathDB" id="VectorBase:MDOA004847"/>